<comment type="similarity">
    <text evidence="1">Belongs to the SCO1/2 family.</text>
</comment>
<feature type="region of interest" description="Disordered" evidence="4">
    <location>
        <begin position="41"/>
        <end position="73"/>
    </location>
</feature>
<name>A0A1N7BXC7_9RHOO</name>
<keyword evidence="6" id="KW-1185">Reference proteome</keyword>
<feature type="binding site" evidence="2">
    <location>
        <position position="128"/>
    </location>
    <ligand>
        <name>Cu cation</name>
        <dbReference type="ChEBI" id="CHEBI:23378"/>
    </ligand>
</feature>
<evidence type="ECO:0000256" key="3">
    <source>
        <dbReference type="PIRSR" id="PIRSR603782-2"/>
    </source>
</evidence>
<keyword evidence="3" id="KW-1015">Disulfide bond</keyword>
<evidence type="ECO:0000256" key="1">
    <source>
        <dbReference type="ARBA" id="ARBA00010996"/>
    </source>
</evidence>
<gene>
    <name evidence="5" type="ORF">SAMN05421829_12027</name>
</gene>
<dbReference type="STRING" id="34027.SAMN05421829_12027"/>
<feature type="disulfide bond" description="Redox-active" evidence="3">
    <location>
        <begin position="124"/>
        <end position="128"/>
    </location>
</feature>
<dbReference type="Proteomes" id="UP000186819">
    <property type="component" value="Unassembled WGS sequence"/>
</dbReference>
<dbReference type="PANTHER" id="PTHR12151">
    <property type="entry name" value="ELECTRON TRANSPORT PROTIN SCO1/SENC FAMILY MEMBER"/>
    <property type="match status" value="1"/>
</dbReference>
<evidence type="ECO:0000313" key="6">
    <source>
        <dbReference type="Proteomes" id="UP000186819"/>
    </source>
</evidence>
<keyword evidence="2" id="KW-0479">Metal-binding</keyword>
<dbReference type="PANTHER" id="PTHR12151:SF25">
    <property type="entry name" value="LINALOOL DEHYDRATASE_ISOMERASE DOMAIN-CONTAINING PROTEIN"/>
    <property type="match status" value="1"/>
</dbReference>
<feature type="binding site" evidence="2">
    <location>
        <position position="124"/>
    </location>
    <ligand>
        <name>Cu cation</name>
        <dbReference type="ChEBI" id="CHEBI:23378"/>
    </ligand>
</feature>
<evidence type="ECO:0000313" key="5">
    <source>
        <dbReference type="EMBL" id="SIR55893.1"/>
    </source>
</evidence>
<dbReference type="SUPFAM" id="SSF52833">
    <property type="entry name" value="Thioredoxin-like"/>
    <property type="match status" value="1"/>
</dbReference>
<dbReference type="OrthoDB" id="8550465at2"/>
<evidence type="ECO:0000256" key="2">
    <source>
        <dbReference type="PIRSR" id="PIRSR603782-1"/>
    </source>
</evidence>
<dbReference type="InterPro" id="IPR036249">
    <property type="entry name" value="Thioredoxin-like_sf"/>
</dbReference>
<sequence>MKKGARNTKRDRRTRIMRASLIALAVTVAASMIAPGLARAHSEHAMKPQPTQLAAADAHAGHAGGHANHANHASHANDDVKLPEDVVVRFADVKLLDQNSRERSLKADVIGDRIVVMDFVYTSCTTVCPVVSAIMGEVQQKLGGRVGREVALVSLTVDPVRDTPARLRDYARSRGAGAGWSWLTGSTTAVNDTLKGLGTWTPNFEDHPVVMMVGDGRSGKWTRFYGFADPAMLVAQVESLIAARAATRE</sequence>
<dbReference type="Gene3D" id="3.40.30.10">
    <property type="entry name" value="Glutaredoxin"/>
    <property type="match status" value="1"/>
</dbReference>
<dbReference type="EMBL" id="FTMD01000020">
    <property type="protein sequence ID" value="SIR55893.1"/>
    <property type="molecule type" value="Genomic_DNA"/>
</dbReference>
<accession>A0A1N7BXC7</accession>
<organism evidence="5 6">
    <name type="scientific">Aromatoleum tolulyticum</name>
    <dbReference type="NCBI Taxonomy" id="34027"/>
    <lineage>
        <taxon>Bacteria</taxon>
        <taxon>Pseudomonadati</taxon>
        <taxon>Pseudomonadota</taxon>
        <taxon>Betaproteobacteria</taxon>
        <taxon>Rhodocyclales</taxon>
        <taxon>Rhodocyclaceae</taxon>
        <taxon>Aromatoleum</taxon>
    </lineage>
</organism>
<evidence type="ECO:0000256" key="4">
    <source>
        <dbReference type="SAM" id="MobiDB-lite"/>
    </source>
</evidence>
<dbReference type="Pfam" id="PF02630">
    <property type="entry name" value="SCO1-SenC"/>
    <property type="match status" value="1"/>
</dbReference>
<dbReference type="CDD" id="cd02968">
    <property type="entry name" value="SCO"/>
    <property type="match status" value="1"/>
</dbReference>
<keyword evidence="2" id="KW-0186">Copper</keyword>
<dbReference type="GO" id="GO:0046872">
    <property type="term" value="F:metal ion binding"/>
    <property type="evidence" value="ECO:0007669"/>
    <property type="project" value="UniProtKB-KW"/>
</dbReference>
<dbReference type="InterPro" id="IPR003782">
    <property type="entry name" value="SCO1/SenC"/>
</dbReference>
<dbReference type="AlphaFoldDB" id="A0A1N7BXC7"/>
<protein>
    <submittedName>
        <fullName evidence="5">Protein SCO1/2</fullName>
    </submittedName>
</protein>
<reference evidence="6" key="1">
    <citation type="submission" date="2017-01" db="EMBL/GenBank/DDBJ databases">
        <authorList>
            <person name="Varghese N."/>
            <person name="Submissions S."/>
        </authorList>
    </citation>
    <scope>NUCLEOTIDE SEQUENCE [LARGE SCALE GENOMIC DNA]</scope>
    <source>
        <strain evidence="6">ATCC 51758</strain>
    </source>
</reference>
<proteinExistence type="inferred from homology"/>